<evidence type="ECO:0000256" key="1">
    <source>
        <dbReference type="ARBA" id="ARBA00004651"/>
    </source>
</evidence>
<comment type="subcellular location">
    <subcellularLocation>
        <location evidence="1 7">Cell membrane</location>
        <topology evidence="1 7">Multi-pass membrane protein</topology>
    </subcellularLocation>
</comment>
<feature type="transmembrane region" description="Helical" evidence="7">
    <location>
        <begin position="215"/>
        <end position="237"/>
    </location>
</feature>
<feature type="transmembrane region" description="Helical" evidence="7">
    <location>
        <begin position="70"/>
        <end position="90"/>
    </location>
</feature>
<evidence type="ECO:0000256" key="5">
    <source>
        <dbReference type="ARBA" id="ARBA00022989"/>
    </source>
</evidence>
<dbReference type="GO" id="GO:0005886">
    <property type="term" value="C:plasma membrane"/>
    <property type="evidence" value="ECO:0007669"/>
    <property type="project" value="UniProtKB-SubCell"/>
</dbReference>
<evidence type="ECO:0000256" key="7">
    <source>
        <dbReference type="RuleBase" id="RU363032"/>
    </source>
</evidence>
<dbReference type="KEGG" id="pzi:CWO85_02845"/>
<sequence>MKNFFFSFFKVLSYSHNSDSSNSNYLVLEGLLETVKLTFLSCFISSILGFLLAIYLYLLKIKKKTKTYFLINNLINIVLSTPYLMLVILITNHFLGPNFRCYYGFKAALFCLSFVLIFVFARNCEQIFLQMNPEIYQTAYTLGASKKQFIIYFLLKESRSFLILKLVSLFISSLAYSSVLHILGQSGLSGIIYTYGWNNGNLNFKKAGFTQLELIVTYIIIIFLLVQIVNLIGNWIADKFDKTR</sequence>
<dbReference type="OrthoDB" id="386207at2"/>
<feature type="domain" description="ABC transmembrane type-1" evidence="8">
    <location>
        <begin position="31"/>
        <end position="233"/>
    </location>
</feature>
<dbReference type="SUPFAM" id="SSF161098">
    <property type="entry name" value="MetI-like"/>
    <property type="match status" value="1"/>
</dbReference>
<keyword evidence="6 7" id="KW-0472">Membrane</keyword>
<evidence type="ECO:0000256" key="2">
    <source>
        <dbReference type="ARBA" id="ARBA00022448"/>
    </source>
</evidence>
<dbReference type="PROSITE" id="PS50928">
    <property type="entry name" value="ABC_TM1"/>
    <property type="match status" value="1"/>
</dbReference>
<evidence type="ECO:0000259" key="8">
    <source>
        <dbReference type="PROSITE" id="PS50928"/>
    </source>
</evidence>
<evidence type="ECO:0000313" key="9">
    <source>
        <dbReference type="EMBL" id="AYJ01424.1"/>
    </source>
</evidence>
<evidence type="ECO:0000256" key="4">
    <source>
        <dbReference type="ARBA" id="ARBA00022692"/>
    </source>
</evidence>
<dbReference type="InterPro" id="IPR035906">
    <property type="entry name" value="MetI-like_sf"/>
</dbReference>
<dbReference type="PANTHER" id="PTHR30450">
    <property type="entry name" value="ABC TRANSPORTER PERMEASE"/>
    <property type="match status" value="1"/>
</dbReference>
<feature type="transmembrane region" description="Helical" evidence="7">
    <location>
        <begin position="162"/>
        <end position="195"/>
    </location>
</feature>
<evidence type="ECO:0000313" key="10">
    <source>
        <dbReference type="Proteomes" id="UP000272462"/>
    </source>
</evidence>
<feature type="transmembrane region" description="Helical" evidence="7">
    <location>
        <begin position="102"/>
        <end position="121"/>
    </location>
</feature>
<dbReference type="Proteomes" id="UP000272462">
    <property type="component" value="Chromosome"/>
</dbReference>
<accession>A0A660HN43</accession>
<protein>
    <submittedName>
        <fullName evidence="9">ABC transporter permease</fullName>
    </submittedName>
</protein>
<evidence type="ECO:0000256" key="6">
    <source>
        <dbReference type="ARBA" id="ARBA00023136"/>
    </source>
</evidence>
<feature type="transmembrane region" description="Helical" evidence="7">
    <location>
        <begin position="37"/>
        <end position="58"/>
    </location>
</feature>
<dbReference type="GO" id="GO:0048473">
    <property type="term" value="P:D-methionine transmembrane transport"/>
    <property type="evidence" value="ECO:0007669"/>
    <property type="project" value="TreeGrafter"/>
</dbReference>
<dbReference type="Gene3D" id="1.10.3720.10">
    <property type="entry name" value="MetI-like"/>
    <property type="match status" value="1"/>
</dbReference>
<keyword evidence="2 7" id="KW-0813">Transport</keyword>
<dbReference type="EMBL" id="CP025121">
    <property type="protein sequence ID" value="AYJ01424.1"/>
    <property type="molecule type" value="Genomic_DNA"/>
</dbReference>
<keyword evidence="4 7" id="KW-0812">Transmembrane</keyword>
<gene>
    <name evidence="9" type="ORF">CWO85_02845</name>
</gene>
<dbReference type="CDD" id="cd06261">
    <property type="entry name" value="TM_PBP2"/>
    <property type="match status" value="1"/>
</dbReference>
<dbReference type="RefSeq" id="WP_121464137.1">
    <property type="nucleotide sequence ID" value="NZ_CP025121.1"/>
</dbReference>
<keyword evidence="10" id="KW-1185">Reference proteome</keyword>
<dbReference type="InterPro" id="IPR000515">
    <property type="entry name" value="MetI-like"/>
</dbReference>
<reference evidence="9 10" key="1">
    <citation type="journal article" date="2018" name="BMC Genomics">
        <title>Comparative genome analysis of jujube witches'-broom Phytoplasma, an obligate pathogen that causes jujube witches'-broom disease.</title>
        <authorList>
            <person name="Wang J."/>
            <person name="Song L."/>
            <person name="Jiao Q."/>
            <person name="Yang S."/>
            <person name="Gao R."/>
            <person name="Lu X."/>
            <person name="Zhou G."/>
        </authorList>
    </citation>
    <scope>NUCLEOTIDE SEQUENCE [LARGE SCALE GENOMIC DNA]</scope>
    <source>
        <strain evidence="9">Jwb-nky</strain>
    </source>
</reference>
<evidence type="ECO:0000256" key="3">
    <source>
        <dbReference type="ARBA" id="ARBA00022475"/>
    </source>
</evidence>
<dbReference type="AlphaFoldDB" id="A0A660HN43"/>
<dbReference type="Pfam" id="PF00528">
    <property type="entry name" value="BPD_transp_1"/>
    <property type="match status" value="1"/>
</dbReference>
<comment type="similarity">
    <text evidence="7">Belongs to the binding-protein-dependent transport system permease family.</text>
</comment>
<proteinExistence type="inferred from homology"/>
<organism evidence="9 10">
    <name type="scientific">Ziziphus jujuba witches'-broom phytoplasma</name>
    <dbReference type="NCBI Taxonomy" id="135727"/>
    <lineage>
        <taxon>Bacteria</taxon>
        <taxon>Bacillati</taxon>
        <taxon>Mycoplasmatota</taxon>
        <taxon>Mollicutes</taxon>
        <taxon>Acholeplasmatales</taxon>
        <taxon>Acholeplasmataceae</taxon>
        <taxon>Candidatus Phytoplasma</taxon>
        <taxon>16SrV (Elm yellows group)</taxon>
    </lineage>
</organism>
<keyword evidence="5 7" id="KW-1133">Transmembrane helix</keyword>
<name>A0A660HN43_ZIZJU</name>
<dbReference type="PANTHER" id="PTHR30450:SF1">
    <property type="entry name" value="D-METHIONINE TRANSPORT SYSTEM PERMEASE PROTEIN METI-RELATED"/>
    <property type="match status" value="1"/>
</dbReference>
<keyword evidence="3" id="KW-1003">Cell membrane</keyword>
<dbReference type="InterPro" id="IPR051322">
    <property type="entry name" value="AA_ABC_Transporter_Permease"/>
</dbReference>